<gene>
    <name evidence="2" type="ORF">GCM10022419_133070</name>
</gene>
<dbReference type="EMBL" id="BAABDQ010000076">
    <property type="protein sequence ID" value="GAA3624889.1"/>
    <property type="molecule type" value="Genomic_DNA"/>
</dbReference>
<evidence type="ECO:0000256" key="1">
    <source>
        <dbReference type="SAM" id="Phobius"/>
    </source>
</evidence>
<reference evidence="3" key="1">
    <citation type="journal article" date="2019" name="Int. J. Syst. Evol. Microbiol.">
        <title>The Global Catalogue of Microorganisms (GCM) 10K type strain sequencing project: providing services to taxonomists for standard genome sequencing and annotation.</title>
        <authorList>
            <consortium name="The Broad Institute Genomics Platform"/>
            <consortium name="The Broad Institute Genome Sequencing Center for Infectious Disease"/>
            <person name="Wu L."/>
            <person name="Ma J."/>
        </authorList>
    </citation>
    <scope>NUCLEOTIDE SEQUENCE [LARGE SCALE GENOMIC DNA]</scope>
    <source>
        <strain evidence="3">JCM 17326</strain>
    </source>
</reference>
<name>A0ABP7A4Q9_9ACTN</name>
<keyword evidence="1" id="KW-0812">Transmembrane</keyword>
<evidence type="ECO:0000313" key="3">
    <source>
        <dbReference type="Proteomes" id="UP001500630"/>
    </source>
</evidence>
<keyword evidence="1" id="KW-0472">Membrane</keyword>
<organism evidence="2 3">
    <name type="scientific">Nonomuraea rosea</name>
    <dbReference type="NCBI Taxonomy" id="638574"/>
    <lineage>
        <taxon>Bacteria</taxon>
        <taxon>Bacillati</taxon>
        <taxon>Actinomycetota</taxon>
        <taxon>Actinomycetes</taxon>
        <taxon>Streptosporangiales</taxon>
        <taxon>Streptosporangiaceae</taxon>
        <taxon>Nonomuraea</taxon>
    </lineage>
</organism>
<protein>
    <submittedName>
        <fullName evidence="2">Uncharacterized protein</fullName>
    </submittedName>
</protein>
<evidence type="ECO:0000313" key="2">
    <source>
        <dbReference type="EMBL" id="GAA3624889.1"/>
    </source>
</evidence>
<accession>A0ABP7A4Q9</accession>
<keyword evidence="3" id="KW-1185">Reference proteome</keyword>
<keyword evidence="1" id="KW-1133">Transmembrane helix</keyword>
<proteinExistence type="predicted"/>
<comment type="caution">
    <text evidence="2">The sequence shown here is derived from an EMBL/GenBank/DDBJ whole genome shotgun (WGS) entry which is preliminary data.</text>
</comment>
<feature type="transmembrane region" description="Helical" evidence="1">
    <location>
        <begin position="391"/>
        <end position="410"/>
    </location>
</feature>
<sequence>MVHWSHRWLAAAAHLLQRWGPVDSETGLAAFRFAAISGTAATPEERPWMTTPELTEVARYGGFPQTFTGAGRAGLRHPVAVQPLNHALDRGWREGGWAAARPPEEVAHEAGLLLTSQLNAVPGKLGEPARELIAELVREMFVHSFMNDWVRVTVAARPDGPALSDEVHLLGRDLGGETFRLSVASAASLSPLHKAGRWPDPARLLTRTTDPRRALTEQQYRHADLGVRVACTAEVLGEYVWLTNNDRMKVTVKVGPHGLNLDCQSPDADATFRTWWCESAPCADLLREEWWEDEDITGPRRLDEETLARFLADFEEHNLGLARSGAWAMRQIGDYGPEDDPRPRFPGDRLVALLGRDLFDTVTRQVTSGFSNVRPLAYGIGVPFDIGPDDYGFYGCLLLVGPAFLGLITIEAMA</sequence>
<dbReference type="Proteomes" id="UP001500630">
    <property type="component" value="Unassembled WGS sequence"/>
</dbReference>